<gene>
    <name evidence="3" type="ORF">A2714_03940</name>
</gene>
<organism evidence="3 4">
    <name type="scientific">Candidatus Woesebacteria bacterium RIFCSPHIGHO2_01_FULL_38_9</name>
    <dbReference type="NCBI Taxonomy" id="1802492"/>
    <lineage>
        <taxon>Bacteria</taxon>
        <taxon>Candidatus Woeseibacteriota</taxon>
    </lineage>
</organism>
<dbReference type="Pfam" id="PF04203">
    <property type="entry name" value="Sortase"/>
    <property type="match status" value="1"/>
</dbReference>
<protein>
    <recommendedName>
        <fullName evidence="5">Sortase</fullName>
    </recommendedName>
</protein>
<proteinExistence type="predicted"/>
<dbReference type="InterPro" id="IPR023365">
    <property type="entry name" value="Sortase_dom-sf"/>
</dbReference>
<dbReference type="Proteomes" id="UP000178419">
    <property type="component" value="Unassembled WGS sequence"/>
</dbReference>
<evidence type="ECO:0000256" key="1">
    <source>
        <dbReference type="ARBA" id="ARBA00022801"/>
    </source>
</evidence>
<feature type="transmembrane region" description="Helical" evidence="2">
    <location>
        <begin position="6"/>
        <end position="25"/>
    </location>
</feature>
<evidence type="ECO:0000313" key="4">
    <source>
        <dbReference type="Proteomes" id="UP000178419"/>
    </source>
</evidence>
<evidence type="ECO:0000313" key="3">
    <source>
        <dbReference type="EMBL" id="OGM20513.1"/>
    </source>
</evidence>
<dbReference type="EMBL" id="MGGE01000040">
    <property type="protein sequence ID" value="OGM20513.1"/>
    <property type="molecule type" value="Genomic_DNA"/>
</dbReference>
<dbReference type="InterPro" id="IPR005754">
    <property type="entry name" value="Sortase"/>
</dbReference>
<keyword evidence="2" id="KW-1133">Transmembrane helix</keyword>
<name>A0A1F7XZN7_9BACT</name>
<evidence type="ECO:0000256" key="2">
    <source>
        <dbReference type="SAM" id="Phobius"/>
    </source>
</evidence>
<dbReference type="AlphaFoldDB" id="A0A1F7XZN7"/>
<accession>A0A1F7XZN7</accession>
<dbReference type="GO" id="GO:0016787">
    <property type="term" value="F:hydrolase activity"/>
    <property type="evidence" value="ECO:0007669"/>
    <property type="project" value="UniProtKB-KW"/>
</dbReference>
<dbReference type="SUPFAM" id="SSF63817">
    <property type="entry name" value="Sortase"/>
    <property type="match status" value="1"/>
</dbReference>
<reference evidence="3 4" key="1">
    <citation type="journal article" date="2016" name="Nat. Commun.">
        <title>Thousands of microbial genomes shed light on interconnected biogeochemical processes in an aquifer system.</title>
        <authorList>
            <person name="Anantharaman K."/>
            <person name="Brown C.T."/>
            <person name="Hug L.A."/>
            <person name="Sharon I."/>
            <person name="Castelle C.J."/>
            <person name="Probst A.J."/>
            <person name="Thomas B.C."/>
            <person name="Singh A."/>
            <person name="Wilkins M.J."/>
            <person name="Karaoz U."/>
            <person name="Brodie E.L."/>
            <person name="Williams K.H."/>
            <person name="Hubbard S.S."/>
            <person name="Banfield J.F."/>
        </authorList>
    </citation>
    <scope>NUCLEOTIDE SEQUENCE [LARGE SCALE GENOMIC DNA]</scope>
</reference>
<keyword evidence="2" id="KW-0472">Membrane</keyword>
<evidence type="ECO:0008006" key="5">
    <source>
        <dbReference type="Google" id="ProtNLM"/>
    </source>
</evidence>
<comment type="caution">
    <text evidence="3">The sequence shown here is derived from an EMBL/GenBank/DDBJ whole genome shotgun (WGS) entry which is preliminary data.</text>
</comment>
<sequence length="180" mass="19945">MRNFLANLLIILGIGFLLASAFLVWQRYNPRRLAFDGINEIEFSGNKDGQNAHPIALSISDLEIYLPVVPANNTGGKWETTTKGVSYLTSSANPGETGNSIFYGHNWNNLLGNLTRAVPGQVIEIIFSDGSQKRFVVTHTQEVTSSQTQILNNSEDKRMTLYTCSGFLDTKRFVVTAEII</sequence>
<dbReference type="Gene3D" id="2.40.260.10">
    <property type="entry name" value="Sortase"/>
    <property type="match status" value="1"/>
</dbReference>
<keyword evidence="1" id="KW-0378">Hydrolase</keyword>
<keyword evidence="2" id="KW-0812">Transmembrane</keyword>